<dbReference type="EMBL" id="CAUJNA010000604">
    <property type="protein sequence ID" value="CAJ1379182.1"/>
    <property type="molecule type" value="Genomic_DNA"/>
</dbReference>
<reference evidence="1" key="1">
    <citation type="submission" date="2023-08" db="EMBL/GenBank/DDBJ databases">
        <authorList>
            <person name="Chen Y."/>
            <person name="Shah S."/>
            <person name="Dougan E. K."/>
            <person name="Thang M."/>
            <person name="Chan C."/>
        </authorList>
    </citation>
    <scope>NUCLEOTIDE SEQUENCE</scope>
</reference>
<comment type="caution">
    <text evidence="1">The sequence shown here is derived from an EMBL/GenBank/DDBJ whole genome shotgun (WGS) entry which is preliminary data.</text>
</comment>
<organism evidence="1 2">
    <name type="scientific">Effrenium voratum</name>
    <dbReference type="NCBI Taxonomy" id="2562239"/>
    <lineage>
        <taxon>Eukaryota</taxon>
        <taxon>Sar</taxon>
        <taxon>Alveolata</taxon>
        <taxon>Dinophyceae</taxon>
        <taxon>Suessiales</taxon>
        <taxon>Symbiodiniaceae</taxon>
        <taxon>Effrenium</taxon>
    </lineage>
</organism>
<keyword evidence="2" id="KW-1185">Reference proteome</keyword>
<sequence>SGNRQGRAYAWQNFSKLVCSVANKPAQEAADAAPVSQVLRSFRPSHMVAEDGRRRYQIVACRLHPCSTVRPAVVMEVFRASYKKKGGYISAKAVDEELPATFAGAIRILLLEPHKHNADGSARYVATCLSEAVSLDPHDDLGVVLYQLPDCHLRITEHRQYLEVEVSKAASDGMKAGSQIIQGRFD</sequence>
<accession>A0AA36I187</accession>
<name>A0AA36I187_9DINO</name>
<dbReference type="Proteomes" id="UP001178507">
    <property type="component" value="Unassembled WGS sequence"/>
</dbReference>
<protein>
    <submittedName>
        <fullName evidence="1">Uncharacterized protein</fullName>
    </submittedName>
</protein>
<proteinExistence type="predicted"/>
<evidence type="ECO:0000313" key="1">
    <source>
        <dbReference type="EMBL" id="CAJ1379182.1"/>
    </source>
</evidence>
<feature type="non-terminal residue" evidence="1">
    <location>
        <position position="1"/>
    </location>
</feature>
<gene>
    <name evidence="1" type="ORF">EVOR1521_LOCUS7499</name>
</gene>
<evidence type="ECO:0000313" key="2">
    <source>
        <dbReference type="Proteomes" id="UP001178507"/>
    </source>
</evidence>
<dbReference type="AlphaFoldDB" id="A0AA36I187"/>